<protein>
    <submittedName>
        <fullName evidence="1">Uncharacterized protein</fullName>
    </submittedName>
</protein>
<dbReference type="Proteomes" id="UP000179807">
    <property type="component" value="Unassembled WGS sequence"/>
</dbReference>
<evidence type="ECO:0000313" key="1">
    <source>
        <dbReference type="EMBL" id="OHT02729.1"/>
    </source>
</evidence>
<accession>A0A1J4JUB7</accession>
<evidence type="ECO:0000313" key="2">
    <source>
        <dbReference type="Proteomes" id="UP000179807"/>
    </source>
</evidence>
<reference evidence="1" key="1">
    <citation type="submission" date="2016-10" db="EMBL/GenBank/DDBJ databases">
        <authorList>
            <person name="Benchimol M."/>
            <person name="Almeida L.G."/>
            <person name="Vasconcelos A.T."/>
            <person name="Perreira-Neves A."/>
            <person name="Rosa I.A."/>
            <person name="Tasca T."/>
            <person name="Bogo M.R."/>
            <person name="de Souza W."/>
        </authorList>
    </citation>
    <scope>NUCLEOTIDE SEQUENCE [LARGE SCALE GENOMIC DNA]</scope>
    <source>
        <strain evidence="1">K</strain>
    </source>
</reference>
<organism evidence="1 2">
    <name type="scientific">Tritrichomonas foetus</name>
    <dbReference type="NCBI Taxonomy" id="1144522"/>
    <lineage>
        <taxon>Eukaryota</taxon>
        <taxon>Metamonada</taxon>
        <taxon>Parabasalia</taxon>
        <taxon>Tritrichomonadida</taxon>
        <taxon>Tritrichomonadidae</taxon>
        <taxon>Tritrichomonas</taxon>
    </lineage>
</organism>
<proteinExistence type="predicted"/>
<sequence length="461" mass="54051">MRGLLLKTLIDKNNLRFNVSSYSIDYFLENFGVIKTEETIKIPDFNAYITLRDPSPSQYAIIKNKPEALKVIINKLENKNVHPKLIISPYNCSDFSDDYRSPILTKIDLLNLSIMTKSRKCFDVILSFLKKHFDIYKPIDEISPTPLYTAIYYNFVEVIPNLIEEPLISTLETTKEHYTSPFLLAVQKYNTEEKIRPIMETIFDIFSNHVELIRPILESYSKKKFNDRYEVEDDGNKGFTELWTSNGLQFYHKIIQEEEKEIKSTNTANINKSLLEKLYETINKEKTSENHDTNIQILQWIEEKLKDPFNDRIFQNMILMNEQNYTVNQNTGEQNTIAQKIIGSLKHISTIIIEKSNDISESDDQCLKTIIHCFNIAKMVFRQEQNSNNLKKFIQNLTELTKKFVESFEYYEEPTNYDAPSNIENHIQKCHQCGRTDVSLIVLGGLFVCEECFENIQLYYE</sequence>
<dbReference type="GeneID" id="94841860"/>
<dbReference type="EMBL" id="MLAK01000855">
    <property type="protein sequence ID" value="OHT02729.1"/>
    <property type="molecule type" value="Genomic_DNA"/>
</dbReference>
<name>A0A1J4JUB7_9EUKA</name>
<dbReference type="VEuPathDB" id="TrichDB:TRFO_30099"/>
<keyword evidence="2" id="KW-1185">Reference proteome</keyword>
<comment type="caution">
    <text evidence="1">The sequence shown here is derived from an EMBL/GenBank/DDBJ whole genome shotgun (WGS) entry which is preliminary data.</text>
</comment>
<dbReference type="RefSeq" id="XP_068355865.1">
    <property type="nucleotide sequence ID" value="XM_068507156.1"/>
</dbReference>
<dbReference type="AlphaFoldDB" id="A0A1J4JUB7"/>
<gene>
    <name evidence="1" type="ORF">TRFO_30099</name>
</gene>